<reference evidence="1" key="1">
    <citation type="submission" date="2023-11" db="EMBL/GenBank/DDBJ databases">
        <authorList>
            <person name="Poullet M."/>
        </authorList>
    </citation>
    <scope>NUCLEOTIDE SEQUENCE</scope>
    <source>
        <strain evidence="1">E1834</strain>
    </source>
</reference>
<dbReference type="EMBL" id="CAVMJV010000004">
    <property type="protein sequence ID" value="CAK5025651.1"/>
    <property type="molecule type" value="Genomic_DNA"/>
</dbReference>
<proteinExistence type="predicted"/>
<organism evidence="1 2">
    <name type="scientific">Meloidogyne enterolobii</name>
    <name type="common">Root-knot nematode worm</name>
    <name type="synonym">Meloidogyne mayaguensis</name>
    <dbReference type="NCBI Taxonomy" id="390850"/>
    <lineage>
        <taxon>Eukaryota</taxon>
        <taxon>Metazoa</taxon>
        <taxon>Ecdysozoa</taxon>
        <taxon>Nematoda</taxon>
        <taxon>Chromadorea</taxon>
        <taxon>Rhabditida</taxon>
        <taxon>Tylenchina</taxon>
        <taxon>Tylenchomorpha</taxon>
        <taxon>Tylenchoidea</taxon>
        <taxon>Meloidogynidae</taxon>
        <taxon>Meloidogyninae</taxon>
        <taxon>Meloidogyne</taxon>
    </lineage>
</organism>
<sequence length="359" mass="40426">MLQTTLSILAINLLANLPVSAWPDGAPCLRTVIDSMNPLEAVEHQGGLQLTEPPFQIQLDEKCYRPGQPVALILRGNASTSLFKGFSMQPIIFNGARTGFRSGQFVHLDGNLIFKNSKKLFKDNGSWQFQCFRQRDSVTHSHDEGKERLKLWWRGDGQTDTVQFVATVVQSLRRFWVKSVLSAPLPPCSLFPNGLGWLSPPPTTPPPADTFKLETFQMFNGKDSAQLEQALSRSLPASRHQAFPQRILQGPGFGQQAPRFLEKPSTTTPPPTFAEQQQQRPQFQPFQSRGFVPPLRPQQAGKFLFFLNKHWNDIKNVFKFVMTHPQVLAFVGFHSVQHPHGCSSFVKQAVGFANKKFFK</sequence>
<dbReference type="Proteomes" id="UP001497535">
    <property type="component" value="Unassembled WGS sequence"/>
</dbReference>
<accession>A0ACB0Y0G7</accession>
<evidence type="ECO:0000313" key="2">
    <source>
        <dbReference type="Proteomes" id="UP001497535"/>
    </source>
</evidence>
<evidence type="ECO:0000313" key="1">
    <source>
        <dbReference type="EMBL" id="CAK5025651.1"/>
    </source>
</evidence>
<keyword evidence="2" id="KW-1185">Reference proteome</keyword>
<comment type="caution">
    <text evidence="1">The sequence shown here is derived from an EMBL/GenBank/DDBJ whole genome shotgun (WGS) entry which is preliminary data.</text>
</comment>
<protein>
    <submittedName>
        <fullName evidence="1">Uncharacterized protein</fullName>
    </submittedName>
</protein>
<name>A0ACB0Y0G7_MELEN</name>
<gene>
    <name evidence="1" type="ORF">MENTE1834_LOCUS5846</name>
</gene>